<evidence type="ECO:0000256" key="12">
    <source>
        <dbReference type="ARBA" id="ARBA00023186"/>
    </source>
</evidence>
<dbReference type="RefSeq" id="WP_058480105.1">
    <property type="nucleotide sequence ID" value="NZ_CAAAIQ010000007.1"/>
</dbReference>
<evidence type="ECO:0000256" key="15">
    <source>
        <dbReference type="SAM" id="Phobius"/>
    </source>
</evidence>
<evidence type="ECO:0000256" key="3">
    <source>
        <dbReference type="ARBA" id="ARBA00022448"/>
    </source>
</evidence>
<feature type="topological domain" description="Cytoplasmic" evidence="14">
    <location>
        <begin position="1"/>
        <end position="9"/>
    </location>
</feature>
<protein>
    <recommendedName>
        <fullName evidence="14">Disulfide bond formation protein B</fullName>
    </recommendedName>
    <alternativeName>
        <fullName evidence="14">Disulfide oxidoreductase</fullName>
    </alternativeName>
</protein>
<sequence length="164" mass="18345">MNKLAFKKTQTLLALITLFVLFSSFYFEYVQGLQPCPLCLMQRLCVFVLLGLAGLSFATRKRAHFIILLQGLFAIAGLYFASRQLWLISLPPGKVPACMPGLDILIKYFPWQDVAKALFLGAADCAETSWSLLGISMPGWTALYFLFMAGVSLLLFMYTRPPKS</sequence>
<dbReference type="GO" id="GO:0006457">
    <property type="term" value="P:protein folding"/>
    <property type="evidence" value="ECO:0007669"/>
    <property type="project" value="InterPro"/>
</dbReference>
<keyword evidence="4 14" id="KW-1003">Cell membrane</keyword>
<keyword evidence="5" id="KW-0997">Cell inner membrane</keyword>
<evidence type="ECO:0000256" key="11">
    <source>
        <dbReference type="ARBA" id="ARBA00023157"/>
    </source>
</evidence>
<dbReference type="OrthoDB" id="3711263at2"/>
<comment type="function">
    <text evidence="14">Required for disulfide bond formation in some periplasmic proteins. Acts by oxidizing the DsbA protein.</text>
</comment>
<dbReference type="PANTHER" id="PTHR36570:SF3">
    <property type="entry name" value="DISULFIDE BOND FORMATION PROTEIN B"/>
    <property type="match status" value="1"/>
</dbReference>
<feature type="transmembrane region" description="Helical" evidence="15">
    <location>
        <begin position="12"/>
        <end position="29"/>
    </location>
</feature>
<name>A0A0W1ADW6_9GAMM</name>
<dbReference type="EMBL" id="LNZB01000036">
    <property type="protein sequence ID" value="KTD79331.1"/>
    <property type="molecule type" value="Genomic_DNA"/>
</dbReference>
<evidence type="ECO:0000313" key="17">
    <source>
        <dbReference type="Proteomes" id="UP000054729"/>
    </source>
</evidence>
<dbReference type="SUPFAM" id="SSF158442">
    <property type="entry name" value="DsbB-like"/>
    <property type="match status" value="1"/>
</dbReference>
<keyword evidence="9 14" id="KW-0560">Oxidoreductase</keyword>
<comment type="caution">
    <text evidence="16">The sequence shown here is derived from an EMBL/GenBank/DDBJ whole genome shotgun (WGS) entry which is preliminary data.</text>
</comment>
<feature type="topological domain" description="Cytoplasmic" evidence="14">
    <location>
        <begin position="159"/>
        <end position="164"/>
    </location>
</feature>
<gene>
    <name evidence="14" type="primary">dsbB</name>
    <name evidence="16" type="ORF">Lwal_1403</name>
</gene>
<dbReference type="PANTHER" id="PTHR36570">
    <property type="entry name" value="DISULFIDE BOND FORMATION PROTEIN B"/>
    <property type="match status" value="1"/>
</dbReference>
<dbReference type="InterPro" id="IPR003752">
    <property type="entry name" value="DiS_bond_form_DsbB/BdbC"/>
</dbReference>
<feature type="transmembrane region" description="Helical" evidence="15">
    <location>
        <begin position="65"/>
        <end position="82"/>
    </location>
</feature>
<dbReference type="GO" id="GO:0009055">
    <property type="term" value="F:electron transfer activity"/>
    <property type="evidence" value="ECO:0007669"/>
    <property type="project" value="UniProtKB-UniRule"/>
</dbReference>
<evidence type="ECO:0000256" key="9">
    <source>
        <dbReference type="ARBA" id="ARBA00023002"/>
    </source>
</evidence>
<keyword evidence="13 14" id="KW-0676">Redox-active center</keyword>
<dbReference type="Gene3D" id="1.20.1550.10">
    <property type="entry name" value="DsbB-like"/>
    <property type="match status" value="1"/>
</dbReference>
<evidence type="ECO:0000256" key="14">
    <source>
        <dbReference type="HAMAP-Rule" id="MF_00286"/>
    </source>
</evidence>
<dbReference type="STRING" id="66969.Lwal_1403"/>
<feature type="transmembrane region" description="Helical" evidence="15">
    <location>
        <begin position="41"/>
        <end position="58"/>
    </location>
</feature>
<organism evidence="16 17">
    <name type="scientific">Legionella waltersii</name>
    <dbReference type="NCBI Taxonomy" id="66969"/>
    <lineage>
        <taxon>Bacteria</taxon>
        <taxon>Pseudomonadati</taxon>
        <taxon>Pseudomonadota</taxon>
        <taxon>Gammaproteobacteria</taxon>
        <taxon>Legionellales</taxon>
        <taxon>Legionellaceae</taxon>
        <taxon>Legionella</taxon>
    </lineage>
</organism>
<dbReference type="Pfam" id="PF02600">
    <property type="entry name" value="DsbB"/>
    <property type="match status" value="1"/>
</dbReference>
<dbReference type="HAMAP" id="MF_00286">
    <property type="entry name" value="DsbB"/>
    <property type="match status" value="1"/>
</dbReference>
<feature type="topological domain" description="Periplasmic" evidence="14">
    <location>
        <begin position="27"/>
        <end position="44"/>
    </location>
</feature>
<evidence type="ECO:0000313" key="16">
    <source>
        <dbReference type="EMBL" id="KTD79331.1"/>
    </source>
</evidence>
<keyword evidence="6 14" id="KW-0812">Transmembrane</keyword>
<reference evidence="16 17" key="1">
    <citation type="submission" date="2015-11" db="EMBL/GenBank/DDBJ databases">
        <title>Genomic analysis of 38 Legionella species identifies large and diverse effector repertoires.</title>
        <authorList>
            <person name="Burstein D."/>
            <person name="Amaro F."/>
            <person name="Zusman T."/>
            <person name="Lifshitz Z."/>
            <person name="Cohen O."/>
            <person name="Gilbert J.A."/>
            <person name="Pupko T."/>
            <person name="Shuman H.A."/>
            <person name="Segal G."/>
        </authorList>
    </citation>
    <scope>NUCLEOTIDE SEQUENCE [LARGE SCALE GENOMIC DNA]</scope>
    <source>
        <strain evidence="16 17">ATCC 51914</strain>
    </source>
</reference>
<keyword evidence="17" id="KW-1185">Reference proteome</keyword>
<dbReference type="GO" id="GO:0015035">
    <property type="term" value="F:protein-disulfide reductase activity"/>
    <property type="evidence" value="ECO:0007669"/>
    <property type="project" value="UniProtKB-UniRule"/>
</dbReference>
<keyword evidence="12 14" id="KW-0143">Chaperone</keyword>
<proteinExistence type="inferred from homology"/>
<evidence type="ECO:0000256" key="1">
    <source>
        <dbReference type="ARBA" id="ARBA00004429"/>
    </source>
</evidence>
<dbReference type="PATRIC" id="fig|66969.6.peg.1538"/>
<evidence type="ECO:0000256" key="10">
    <source>
        <dbReference type="ARBA" id="ARBA00023136"/>
    </source>
</evidence>
<dbReference type="InterPro" id="IPR050183">
    <property type="entry name" value="DsbB"/>
</dbReference>
<dbReference type="GO" id="GO:0005886">
    <property type="term" value="C:plasma membrane"/>
    <property type="evidence" value="ECO:0007669"/>
    <property type="project" value="UniProtKB-SubCell"/>
</dbReference>
<comment type="similarity">
    <text evidence="2 14">Belongs to the DsbB family.</text>
</comment>
<evidence type="ECO:0000256" key="4">
    <source>
        <dbReference type="ARBA" id="ARBA00022475"/>
    </source>
</evidence>
<feature type="transmembrane region" description="Helical" evidence="15">
    <location>
        <begin position="139"/>
        <end position="158"/>
    </location>
</feature>
<evidence type="ECO:0000256" key="5">
    <source>
        <dbReference type="ARBA" id="ARBA00022519"/>
    </source>
</evidence>
<evidence type="ECO:0000256" key="7">
    <source>
        <dbReference type="ARBA" id="ARBA00022982"/>
    </source>
</evidence>
<keyword evidence="10 14" id="KW-0472">Membrane</keyword>
<keyword evidence="3 14" id="KW-0813">Transport</keyword>
<dbReference type="InterPro" id="IPR022920">
    <property type="entry name" value="Disulphide_bond_form_DsbB"/>
</dbReference>
<evidence type="ECO:0000256" key="6">
    <source>
        <dbReference type="ARBA" id="ARBA00022692"/>
    </source>
</evidence>
<evidence type="ECO:0000256" key="8">
    <source>
        <dbReference type="ARBA" id="ARBA00022989"/>
    </source>
</evidence>
<accession>A0A0W1ADW6</accession>
<evidence type="ECO:0000256" key="2">
    <source>
        <dbReference type="ARBA" id="ARBA00008823"/>
    </source>
</evidence>
<comment type="caution">
    <text evidence="14">Lacks conserved residue(s) required for the propagation of feature annotation.</text>
</comment>
<dbReference type="AlphaFoldDB" id="A0A0W1ADW6"/>
<feature type="disulfide bond" description="Redox-active" evidence="14">
    <location>
        <begin position="36"/>
        <end position="39"/>
    </location>
</feature>
<keyword evidence="11 14" id="KW-1015">Disulfide bond</keyword>
<comment type="subcellular location">
    <subcellularLocation>
        <location evidence="1">Cell inner membrane</location>
        <topology evidence="1">Multi-pass membrane protein</topology>
    </subcellularLocation>
    <subcellularLocation>
        <location evidence="14">Cell membrane</location>
        <topology evidence="14">Multi-pass membrane protein</topology>
    </subcellularLocation>
</comment>
<evidence type="ECO:0000256" key="13">
    <source>
        <dbReference type="ARBA" id="ARBA00023284"/>
    </source>
</evidence>
<dbReference type="InterPro" id="IPR023380">
    <property type="entry name" value="DsbB-like_sf"/>
</dbReference>
<keyword evidence="8 14" id="KW-1133">Transmembrane helix</keyword>
<dbReference type="Proteomes" id="UP000054729">
    <property type="component" value="Unassembled WGS sequence"/>
</dbReference>
<keyword evidence="7 14" id="KW-0249">Electron transport</keyword>